<evidence type="ECO:0000256" key="3">
    <source>
        <dbReference type="ARBA" id="ARBA00023242"/>
    </source>
</evidence>
<dbReference type="InterPro" id="IPR040456">
    <property type="entry name" value="RNase_H2_suB"/>
</dbReference>
<dbReference type="AlphaFoldDB" id="A0A9P8CUY7"/>
<dbReference type="GO" id="GO:0005654">
    <property type="term" value="C:nucleoplasm"/>
    <property type="evidence" value="ECO:0007669"/>
    <property type="project" value="TreeGrafter"/>
</dbReference>
<evidence type="ECO:0000313" key="9">
    <source>
        <dbReference type="EMBL" id="KAG9321308.1"/>
    </source>
</evidence>
<sequence length="283" mass="31742">MVASLQQRICIGPQVPAGSQDPISILLPNPSSGLPSRYVIQDGQLYELQASDSEGLRSWFIEDTIQSDGSLYLITPMDPVLMFIPILDIMRQKTQNTEGRFLILEDIFESDQYASLRQLTQLQHIERDLRLVCEVRDSSALKTFRLDDAKVMSWLKRKVNALVNKFEMVPALRNSIAYTEALPEACRSEAITQASLRIVSAYLSDSWATELSAEYQFPELDKLESRTQLPSSADFGKRGMDLDEEPKAKDVKKPKMSVGQRKLAKASTAGMKPLSSFFAKKAS</sequence>
<dbReference type="GO" id="GO:0006401">
    <property type="term" value="P:RNA catabolic process"/>
    <property type="evidence" value="ECO:0007669"/>
    <property type="project" value="TreeGrafter"/>
</dbReference>
<reference evidence="9" key="1">
    <citation type="submission" date="2021-07" db="EMBL/GenBank/DDBJ databases">
        <title>Draft genome of Mortierella alpina, strain LL118, isolated from an aspen leaf litter sample.</title>
        <authorList>
            <person name="Yang S."/>
            <person name="Vinatzer B.A."/>
        </authorList>
    </citation>
    <scope>NUCLEOTIDE SEQUENCE</scope>
    <source>
        <strain evidence="9">LL118</strain>
    </source>
</reference>
<feature type="domain" description="Rnh202 triple barrel" evidence="8">
    <location>
        <begin position="21"/>
        <end position="78"/>
    </location>
</feature>
<gene>
    <name evidence="9" type="ORF">KVV02_007881</name>
</gene>
<dbReference type="PANTHER" id="PTHR13383">
    <property type="entry name" value="RIBONUCLEASE H2 SUBUNIT B"/>
    <property type="match status" value="1"/>
</dbReference>
<comment type="function">
    <text evidence="4">Non catalytic subunit of RNase H2, an endonuclease that specifically degrades the RNA of RNA:DNA hybrids. Participates in DNA replication, possibly by mediating the removal of lagging-strand Okazaki fragment RNA primers during DNA replication. Mediates the excision of single ribonucleotides from DNA:RNA duplexes.</text>
</comment>
<feature type="domain" description="Ribonuclease H2 subunit B wHTH" evidence="7">
    <location>
        <begin position="86"/>
        <end position="211"/>
    </location>
</feature>
<dbReference type="EMBL" id="JAIFTL010000214">
    <property type="protein sequence ID" value="KAG9321308.1"/>
    <property type="molecule type" value="Genomic_DNA"/>
</dbReference>
<dbReference type="Proteomes" id="UP000717515">
    <property type="component" value="Unassembled WGS sequence"/>
</dbReference>
<dbReference type="InterPro" id="IPR019024">
    <property type="entry name" value="RNase_H2_suB_wHTH"/>
</dbReference>
<evidence type="ECO:0000313" key="10">
    <source>
        <dbReference type="Proteomes" id="UP000717515"/>
    </source>
</evidence>
<dbReference type="PANTHER" id="PTHR13383:SF11">
    <property type="entry name" value="RIBONUCLEASE H2 SUBUNIT B"/>
    <property type="match status" value="1"/>
</dbReference>
<evidence type="ECO:0000256" key="4">
    <source>
        <dbReference type="ARBA" id="ARBA00024778"/>
    </source>
</evidence>
<dbReference type="Gene3D" id="2.20.25.530">
    <property type="match status" value="1"/>
</dbReference>
<dbReference type="GO" id="GO:0032299">
    <property type="term" value="C:ribonuclease H2 complex"/>
    <property type="evidence" value="ECO:0007669"/>
    <property type="project" value="InterPro"/>
</dbReference>
<evidence type="ECO:0000256" key="1">
    <source>
        <dbReference type="ARBA" id="ARBA00004123"/>
    </source>
</evidence>
<dbReference type="Pfam" id="PF17745">
    <property type="entry name" value="Ydr279_N"/>
    <property type="match status" value="1"/>
</dbReference>
<dbReference type="CDD" id="cd09270">
    <property type="entry name" value="RNase_H2-B"/>
    <property type="match status" value="1"/>
</dbReference>
<evidence type="ECO:0000259" key="7">
    <source>
        <dbReference type="Pfam" id="PF09468"/>
    </source>
</evidence>
<name>A0A9P8CUY7_MORAP</name>
<comment type="subcellular location">
    <subcellularLocation>
        <location evidence="1">Nucleus</location>
    </subcellularLocation>
</comment>
<comment type="caution">
    <text evidence="9">The sequence shown here is derived from an EMBL/GenBank/DDBJ whole genome shotgun (WGS) entry which is preliminary data.</text>
</comment>
<evidence type="ECO:0000256" key="6">
    <source>
        <dbReference type="SAM" id="MobiDB-lite"/>
    </source>
</evidence>
<evidence type="ECO:0000256" key="5">
    <source>
        <dbReference type="ARBA" id="ARBA00033464"/>
    </source>
</evidence>
<feature type="compositionally biased region" description="Basic and acidic residues" evidence="6">
    <location>
        <begin position="235"/>
        <end position="253"/>
    </location>
</feature>
<feature type="region of interest" description="Disordered" evidence="6">
    <location>
        <begin position="228"/>
        <end position="269"/>
    </location>
</feature>
<evidence type="ECO:0000259" key="8">
    <source>
        <dbReference type="Pfam" id="PF17745"/>
    </source>
</evidence>
<keyword evidence="3" id="KW-0539">Nucleus</keyword>
<accession>A0A9P8CUY7</accession>
<dbReference type="Pfam" id="PF09468">
    <property type="entry name" value="RNase_H2-Ydr279"/>
    <property type="match status" value="1"/>
</dbReference>
<proteinExistence type="predicted"/>
<dbReference type="Gene3D" id="1.10.20.120">
    <property type="match status" value="1"/>
</dbReference>
<protein>
    <recommendedName>
        <fullName evidence="2">Ribonuclease H2 subunit B</fullName>
    </recommendedName>
    <alternativeName>
        <fullName evidence="5">Ribonuclease HI subunit B</fullName>
    </alternativeName>
</protein>
<dbReference type="InterPro" id="IPR041195">
    <property type="entry name" value="Rnh202_N"/>
</dbReference>
<organism evidence="9 10">
    <name type="scientific">Mortierella alpina</name>
    <name type="common">Oleaginous fungus</name>
    <name type="synonym">Mortierella renispora</name>
    <dbReference type="NCBI Taxonomy" id="64518"/>
    <lineage>
        <taxon>Eukaryota</taxon>
        <taxon>Fungi</taxon>
        <taxon>Fungi incertae sedis</taxon>
        <taxon>Mucoromycota</taxon>
        <taxon>Mortierellomycotina</taxon>
        <taxon>Mortierellomycetes</taxon>
        <taxon>Mortierellales</taxon>
        <taxon>Mortierellaceae</taxon>
        <taxon>Mortierella</taxon>
    </lineage>
</organism>
<evidence type="ECO:0000256" key="2">
    <source>
        <dbReference type="ARBA" id="ARBA00019062"/>
    </source>
</evidence>